<accession>A0A921B675</accession>
<dbReference type="Proteomes" id="UP000763505">
    <property type="component" value="Unassembled WGS sequence"/>
</dbReference>
<dbReference type="SUPFAM" id="SSF52833">
    <property type="entry name" value="Thioredoxin-like"/>
    <property type="match status" value="1"/>
</dbReference>
<reference evidence="2" key="1">
    <citation type="journal article" date="2021" name="PeerJ">
        <title>Extensive microbial diversity within the chicken gut microbiome revealed by metagenomics and culture.</title>
        <authorList>
            <person name="Gilroy R."/>
            <person name="Ravi A."/>
            <person name="Getino M."/>
            <person name="Pursley I."/>
            <person name="Horton D.L."/>
            <person name="Alikhan N.F."/>
            <person name="Baker D."/>
            <person name="Gharbi K."/>
            <person name="Hall N."/>
            <person name="Watson M."/>
            <person name="Adriaenssens E.M."/>
            <person name="Foster-Nyarko E."/>
            <person name="Jarju S."/>
            <person name="Secka A."/>
            <person name="Antonio M."/>
            <person name="Oren A."/>
            <person name="Chaudhuri R.R."/>
            <person name="La Ragione R."/>
            <person name="Hildebrand F."/>
            <person name="Pallen M.J."/>
        </authorList>
    </citation>
    <scope>NUCLEOTIDE SEQUENCE</scope>
    <source>
        <strain evidence="2">6019</strain>
    </source>
</reference>
<organism evidence="2 3">
    <name type="scientific">Aliicoccus persicus</name>
    <dbReference type="NCBI Taxonomy" id="930138"/>
    <lineage>
        <taxon>Bacteria</taxon>
        <taxon>Bacillati</taxon>
        <taxon>Bacillota</taxon>
        <taxon>Bacilli</taxon>
        <taxon>Bacillales</taxon>
        <taxon>Staphylococcaceae</taxon>
        <taxon>Aliicoccus</taxon>
    </lineage>
</organism>
<evidence type="ECO:0000313" key="2">
    <source>
        <dbReference type="EMBL" id="HJE19432.1"/>
    </source>
</evidence>
<proteinExistence type="predicted"/>
<feature type="domain" description="Thioredoxin-like fold" evidence="1">
    <location>
        <begin position="7"/>
        <end position="161"/>
    </location>
</feature>
<dbReference type="Pfam" id="PF13462">
    <property type="entry name" value="Thioredoxin_4"/>
    <property type="match status" value="1"/>
</dbReference>
<name>A0A921B675_9STAP</name>
<protein>
    <submittedName>
        <fullName evidence="2">DsbA family protein</fullName>
    </submittedName>
</protein>
<dbReference type="InterPro" id="IPR012336">
    <property type="entry name" value="Thioredoxin-like_fold"/>
</dbReference>
<sequence>MVKYYLSVGEVDAPIVVESYVNLGCPHCVNYFEAAYTTFEDYIDQGELKHIIKHDDRTNGQLLKGTVANAHLDYEKPEKSYEQMRELFKTQKTWSSSYDVLLSTLNRHFYLKEEQESGARSKHAKADIESREVTEVPTVFINGAKFTFDFDDSIEGISELLQKEIRERLTPTE</sequence>
<reference evidence="2" key="2">
    <citation type="submission" date="2021-09" db="EMBL/GenBank/DDBJ databases">
        <authorList>
            <person name="Gilroy R."/>
        </authorList>
    </citation>
    <scope>NUCLEOTIDE SEQUENCE</scope>
    <source>
        <strain evidence="2">6019</strain>
    </source>
</reference>
<dbReference type="Gene3D" id="1.10.1200.90">
    <property type="entry name" value="DsbA-like domain"/>
    <property type="match status" value="1"/>
</dbReference>
<gene>
    <name evidence="2" type="ORF">K8V35_03655</name>
</gene>
<dbReference type="EMBL" id="DYYI01000036">
    <property type="protein sequence ID" value="HJE19432.1"/>
    <property type="molecule type" value="Genomic_DNA"/>
</dbReference>
<dbReference type="Gene3D" id="3.40.30.10">
    <property type="entry name" value="Glutaredoxin"/>
    <property type="match status" value="1"/>
</dbReference>
<evidence type="ECO:0000313" key="3">
    <source>
        <dbReference type="Proteomes" id="UP000763505"/>
    </source>
</evidence>
<comment type="caution">
    <text evidence="2">The sequence shown here is derived from an EMBL/GenBank/DDBJ whole genome shotgun (WGS) entry which is preliminary data.</text>
</comment>
<dbReference type="InterPro" id="IPR036249">
    <property type="entry name" value="Thioredoxin-like_sf"/>
</dbReference>
<dbReference type="AlphaFoldDB" id="A0A921B675"/>
<evidence type="ECO:0000259" key="1">
    <source>
        <dbReference type="Pfam" id="PF13462"/>
    </source>
</evidence>